<dbReference type="Proteomes" id="UP001152320">
    <property type="component" value="Chromosome 3"/>
</dbReference>
<name>A0A9Q1CG43_HOLLE</name>
<dbReference type="EMBL" id="JAIZAY010000003">
    <property type="protein sequence ID" value="KAJ8044702.1"/>
    <property type="molecule type" value="Genomic_DNA"/>
</dbReference>
<dbReference type="Gene3D" id="3.40.50.300">
    <property type="entry name" value="P-loop containing nucleotide triphosphate hydrolases"/>
    <property type="match status" value="1"/>
</dbReference>
<keyword evidence="4" id="KW-1185">Reference proteome</keyword>
<dbReference type="OrthoDB" id="5985073at2759"/>
<accession>A0A9Q1CG43</accession>
<sequence>MPEGTMPYIVLWSLPGSGNTWLRYLIERVTGIFTGSVGNDKGLFDGGFRGQLLPAKSGRTVVVKTHSLIDVRDAEGILFLIRDPYGSAIAEVNRRFSKGHTSFATEERFMGPQWRTFAIDHVEQWALDIKHYVVLPQKKLIVYYEDLQNDLRNQLKRIVKFLGLSLDEQRLQCTLQHREGNFHRPKRMLSFDPFEKPVRLVINKSIRDVRQVMLKYHMPVMRSYERL</sequence>
<comment type="caution">
    <text evidence="3">The sequence shown here is derived from an EMBL/GenBank/DDBJ whole genome shotgun (WGS) entry which is preliminary data.</text>
</comment>
<dbReference type="SUPFAM" id="SSF52540">
    <property type="entry name" value="P-loop containing nucleoside triphosphate hydrolases"/>
    <property type="match status" value="1"/>
</dbReference>
<comment type="similarity">
    <text evidence="1">Belongs to the WSCD family.</text>
</comment>
<evidence type="ECO:0000259" key="2">
    <source>
        <dbReference type="Pfam" id="PF00685"/>
    </source>
</evidence>
<dbReference type="PANTHER" id="PTHR45964:SF9">
    <property type="entry name" value="SULFOTRANSFERASE"/>
    <property type="match status" value="1"/>
</dbReference>
<feature type="domain" description="Sulfotransferase" evidence="2">
    <location>
        <begin position="78"/>
        <end position="184"/>
    </location>
</feature>
<dbReference type="AlphaFoldDB" id="A0A9Q1CG43"/>
<reference evidence="3" key="1">
    <citation type="submission" date="2021-10" db="EMBL/GenBank/DDBJ databases">
        <title>Tropical sea cucumber genome reveals ecological adaptation and Cuvierian tubules defense mechanism.</title>
        <authorList>
            <person name="Chen T."/>
        </authorList>
    </citation>
    <scope>NUCLEOTIDE SEQUENCE</scope>
    <source>
        <strain evidence="3">Nanhai2018</strain>
        <tissue evidence="3">Muscle</tissue>
    </source>
</reference>
<evidence type="ECO:0000313" key="4">
    <source>
        <dbReference type="Proteomes" id="UP001152320"/>
    </source>
</evidence>
<proteinExistence type="inferred from homology"/>
<evidence type="ECO:0000256" key="1">
    <source>
        <dbReference type="ARBA" id="ARBA00010236"/>
    </source>
</evidence>
<dbReference type="InterPro" id="IPR000863">
    <property type="entry name" value="Sulfotransferase_dom"/>
</dbReference>
<dbReference type="Pfam" id="PF00685">
    <property type="entry name" value="Sulfotransfer_1"/>
    <property type="match status" value="1"/>
</dbReference>
<evidence type="ECO:0000313" key="3">
    <source>
        <dbReference type="EMBL" id="KAJ8044702.1"/>
    </source>
</evidence>
<organism evidence="3 4">
    <name type="scientific">Holothuria leucospilota</name>
    <name type="common">Black long sea cucumber</name>
    <name type="synonym">Mertensiothuria leucospilota</name>
    <dbReference type="NCBI Taxonomy" id="206669"/>
    <lineage>
        <taxon>Eukaryota</taxon>
        <taxon>Metazoa</taxon>
        <taxon>Echinodermata</taxon>
        <taxon>Eleutherozoa</taxon>
        <taxon>Echinozoa</taxon>
        <taxon>Holothuroidea</taxon>
        <taxon>Aspidochirotacea</taxon>
        <taxon>Aspidochirotida</taxon>
        <taxon>Holothuriidae</taxon>
        <taxon>Holothuria</taxon>
    </lineage>
</organism>
<dbReference type="InterPro" id="IPR027417">
    <property type="entry name" value="P-loop_NTPase"/>
</dbReference>
<gene>
    <name evidence="3" type="ORF">HOLleu_07508</name>
</gene>
<dbReference type="GO" id="GO:0008146">
    <property type="term" value="F:sulfotransferase activity"/>
    <property type="evidence" value="ECO:0007669"/>
    <property type="project" value="InterPro"/>
</dbReference>
<dbReference type="PANTHER" id="PTHR45964">
    <property type="entry name" value="WSCD FAMILY MEMBER CG9164"/>
    <property type="match status" value="1"/>
</dbReference>
<dbReference type="InterPro" id="IPR051589">
    <property type="entry name" value="Sialate-O-sulfotransferase"/>
</dbReference>
<protein>
    <submittedName>
        <fullName evidence="3">WSC domain-containing protein 2</fullName>
    </submittedName>
</protein>